<evidence type="ECO:0000256" key="1">
    <source>
        <dbReference type="SAM" id="Phobius"/>
    </source>
</evidence>
<keyword evidence="1" id="KW-0812">Transmembrane</keyword>
<comment type="caution">
    <text evidence="2">The sequence shown here is derived from an EMBL/GenBank/DDBJ whole genome shotgun (WGS) entry which is preliminary data.</text>
</comment>
<organism evidence="2 3">
    <name type="scientific">Xylaria grammica</name>
    <dbReference type="NCBI Taxonomy" id="363999"/>
    <lineage>
        <taxon>Eukaryota</taxon>
        <taxon>Fungi</taxon>
        <taxon>Dikarya</taxon>
        <taxon>Ascomycota</taxon>
        <taxon>Pezizomycotina</taxon>
        <taxon>Sordariomycetes</taxon>
        <taxon>Xylariomycetidae</taxon>
        <taxon>Xylariales</taxon>
        <taxon>Xylariaceae</taxon>
        <taxon>Xylaria</taxon>
    </lineage>
</organism>
<gene>
    <name evidence="2" type="ORF">EKO27_g6416</name>
</gene>
<feature type="transmembrane region" description="Helical" evidence="1">
    <location>
        <begin position="13"/>
        <end position="35"/>
    </location>
</feature>
<sequence>MTCDNVGSTNPDIAGLGVVLSFTIQAGLSCCLSFWSDRIRTGTTTLDQPGQPRDGSTVQRDFIVVYDTVNFTGVSAAAALTVVFKRPNAIAFRGSLVIVFLSLYVAFVILFGLKLQSWDDDKPGYCYQADKISTRGAAHPHVDIIYLVITALYLFASLIIALLAADASPQRFIRGLQDPESANDRPSRRNRTLISLGRSLRISESSFFTS</sequence>
<keyword evidence="1" id="KW-1133">Transmembrane helix</keyword>
<feature type="transmembrane region" description="Helical" evidence="1">
    <location>
        <begin position="144"/>
        <end position="165"/>
    </location>
</feature>
<accession>A0A439D321</accession>
<dbReference type="EMBL" id="RYZI01000188">
    <property type="protein sequence ID" value="RWA08677.1"/>
    <property type="molecule type" value="Genomic_DNA"/>
</dbReference>
<dbReference type="Proteomes" id="UP000286045">
    <property type="component" value="Unassembled WGS sequence"/>
</dbReference>
<dbReference type="AlphaFoldDB" id="A0A439D321"/>
<keyword evidence="1" id="KW-0472">Membrane</keyword>
<evidence type="ECO:0000313" key="2">
    <source>
        <dbReference type="EMBL" id="RWA08677.1"/>
    </source>
</evidence>
<evidence type="ECO:0000313" key="3">
    <source>
        <dbReference type="Proteomes" id="UP000286045"/>
    </source>
</evidence>
<feature type="transmembrane region" description="Helical" evidence="1">
    <location>
        <begin position="90"/>
        <end position="113"/>
    </location>
</feature>
<name>A0A439D321_9PEZI</name>
<protein>
    <submittedName>
        <fullName evidence="2">Uncharacterized protein</fullName>
    </submittedName>
</protein>
<keyword evidence="3" id="KW-1185">Reference proteome</keyword>
<reference evidence="2 3" key="1">
    <citation type="submission" date="2018-12" db="EMBL/GenBank/DDBJ databases">
        <title>Draft genome sequence of Xylaria grammica IHI A82.</title>
        <authorList>
            <person name="Buettner E."/>
            <person name="Kellner H."/>
        </authorList>
    </citation>
    <scope>NUCLEOTIDE SEQUENCE [LARGE SCALE GENOMIC DNA]</scope>
    <source>
        <strain evidence="2 3">IHI A82</strain>
    </source>
</reference>
<proteinExistence type="predicted"/>